<keyword evidence="2" id="KW-0067">ATP-binding</keyword>
<dbReference type="CDD" id="cd01991">
    <property type="entry name" value="Asn_synthase_B_C"/>
    <property type="match status" value="1"/>
</dbReference>
<evidence type="ECO:0000256" key="2">
    <source>
        <dbReference type="ARBA" id="ARBA00022840"/>
    </source>
</evidence>
<dbReference type="GO" id="GO:0004066">
    <property type="term" value="F:asparagine synthase (glutamine-hydrolyzing) activity"/>
    <property type="evidence" value="ECO:0007669"/>
    <property type="project" value="InterPro"/>
</dbReference>
<dbReference type="InterPro" id="IPR001962">
    <property type="entry name" value="Asn_synthase"/>
</dbReference>
<dbReference type="InterPro" id="IPR014729">
    <property type="entry name" value="Rossmann-like_a/b/a_fold"/>
</dbReference>
<reference evidence="4 5" key="1">
    <citation type="submission" date="2016-08" db="EMBL/GenBank/DDBJ databases">
        <title>New Insights into Marine Group III Euryarchaeota, from dark to light.</title>
        <authorList>
            <person name="Haro-Moreno J.M."/>
            <person name="Rodriguez-Valera F."/>
            <person name="Lopez-Garcia P."/>
            <person name="Moreira D."/>
            <person name="Martin-Cuadrado A.B."/>
        </authorList>
    </citation>
    <scope>NUCLEOTIDE SEQUENCE [LARGE SCALE GENOMIC DNA]</scope>
    <source>
        <strain evidence="4">CG-Epi2</strain>
    </source>
</reference>
<dbReference type="PANTHER" id="PTHR11772:SF2">
    <property type="entry name" value="ASPARAGINE SYNTHETASE [GLUTAMINE-HYDROLYZING]"/>
    <property type="match status" value="1"/>
</dbReference>
<keyword evidence="1" id="KW-0547">Nucleotide-binding</keyword>
<organism evidence="4 5">
    <name type="scientific">Marine Group III euryarchaeote CG-Epi2</name>
    <dbReference type="NCBI Taxonomy" id="1888996"/>
    <lineage>
        <taxon>Archaea</taxon>
        <taxon>Methanobacteriati</taxon>
        <taxon>Thermoplasmatota</taxon>
        <taxon>Thermoplasmata</taxon>
        <taxon>Candidatus Thermoprofundales</taxon>
    </lineage>
</organism>
<dbReference type="PANTHER" id="PTHR11772">
    <property type="entry name" value="ASPARAGINE SYNTHETASE"/>
    <property type="match status" value="1"/>
</dbReference>
<gene>
    <name evidence="4" type="ORF">BET99_05775</name>
</gene>
<comment type="caution">
    <text evidence="4">The sequence shown here is derived from an EMBL/GenBank/DDBJ whole genome shotgun (WGS) entry which is preliminary data.</text>
</comment>
<dbReference type="GO" id="GO:0006529">
    <property type="term" value="P:asparagine biosynthetic process"/>
    <property type="evidence" value="ECO:0007669"/>
    <property type="project" value="InterPro"/>
</dbReference>
<accession>A0A1J5U724</accession>
<proteinExistence type="predicted"/>
<dbReference type="InterPro" id="IPR050795">
    <property type="entry name" value="Asn_Synthetase"/>
</dbReference>
<dbReference type="SUPFAM" id="SSF52402">
    <property type="entry name" value="Adenine nucleotide alpha hydrolases-like"/>
    <property type="match status" value="1"/>
</dbReference>
<evidence type="ECO:0000259" key="3">
    <source>
        <dbReference type="Pfam" id="PF00733"/>
    </source>
</evidence>
<dbReference type="Gene3D" id="3.40.50.620">
    <property type="entry name" value="HUPs"/>
    <property type="match status" value="1"/>
</dbReference>
<evidence type="ECO:0000313" key="4">
    <source>
        <dbReference type="EMBL" id="OIR21780.1"/>
    </source>
</evidence>
<evidence type="ECO:0000256" key="1">
    <source>
        <dbReference type="ARBA" id="ARBA00022741"/>
    </source>
</evidence>
<dbReference type="Pfam" id="PF00733">
    <property type="entry name" value="Asn_synthase"/>
    <property type="match status" value="2"/>
</dbReference>
<dbReference type="AlphaFoldDB" id="A0A1J5U724"/>
<dbReference type="GO" id="GO:0005829">
    <property type="term" value="C:cytosol"/>
    <property type="evidence" value="ECO:0007669"/>
    <property type="project" value="TreeGrafter"/>
</dbReference>
<feature type="domain" description="Asparagine synthetase" evidence="3">
    <location>
        <begin position="193"/>
        <end position="291"/>
    </location>
</feature>
<dbReference type="EMBL" id="MIYZ01000035">
    <property type="protein sequence ID" value="OIR21780.1"/>
    <property type="molecule type" value="Genomic_DNA"/>
</dbReference>
<protein>
    <recommendedName>
        <fullName evidence="3">Asparagine synthetase domain-containing protein</fullName>
    </recommendedName>
</protein>
<dbReference type="GO" id="GO:0005524">
    <property type="term" value="F:ATP binding"/>
    <property type="evidence" value="ECO:0007669"/>
    <property type="project" value="UniProtKB-KW"/>
</dbReference>
<evidence type="ECO:0000313" key="5">
    <source>
        <dbReference type="Proteomes" id="UP000183615"/>
    </source>
</evidence>
<name>A0A1J5U724_9ARCH</name>
<sequence>MPRLKIKNPISDSNWIKHIESLQNVKDVIGTKKKLTRALKESIINDLPKEPFGILLSGGVDSSIIAKICKDHNASFRCFCVGMEGSQDLKVAKEIASLLDLELVTKEFELDEIEQLLVKVIDILPEPIIQDDNYIEYVVKVSVSAVLLGAISLGDEEAFYSGIGAEELFAGYQRHIKSVSEGGTWRGMNIKGLEEESWEGLKRLNNLVISRDKLISESVSKEIISPYIDDELIILAMSLSTDKKIDSSTNKKILREIAEDIGVPREASARKKKGAQYGSSFDKAITKLARRNGFKLKKRYLDSLIAKKRI</sequence>
<feature type="domain" description="Asparagine synthetase" evidence="3">
    <location>
        <begin position="48"/>
        <end position="189"/>
    </location>
</feature>
<dbReference type="Proteomes" id="UP000183615">
    <property type="component" value="Unassembled WGS sequence"/>
</dbReference>